<sequence>MLLPYSPDLHPVENFWDEVRGKSFYNRVFDSLDALENHLEAAMRDIEKDRECVQSIVAWPWVINLLMK</sequence>
<dbReference type="EMBL" id="FNNH01000003">
    <property type="protein sequence ID" value="SDW12685.1"/>
    <property type="molecule type" value="Genomic_DNA"/>
</dbReference>
<accession>A0A1H2R014</accession>
<evidence type="ECO:0008006" key="3">
    <source>
        <dbReference type="Google" id="ProtNLM"/>
    </source>
</evidence>
<proteinExistence type="predicted"/>
<dbReference type="GO" id="GO:0003676">
    <property type="term" value="F:nucleic acid binding"/>
    <property type="evidence" value="ECO:0007669"/>
    <property type="project" value="InterPro"/>
</dbReference>
<evidence type="ECO:0000313" key="1">
    <source>
        <dbReference type="EMBL" id="SDW12685.1"/>
    </source>
</evidence>
<name>A0A1H2R014_9PROT</name>
<protein>
    <recommendedName>
        <fullName evidence="3">DDE superfamily endonuclease</fullName>
    </recommendedName>
</protein>
<organism evidence="1 2">
    <name type="scientific">Nitrosomonas communis</name>
    <dbReference type="NCBI Taxonomy" id="44574"/>
    <lineage>
        <taxon>Bacteria</taxon>
        <taxon>Pseudomonadati</taxon>
        <taxon>Pseudomonadota</taxon>
        <taxon>Betaproteobacteria</taxon>
        <taxon>Nitrosomonadales</taxon>
        <taxon>Nitrosomonadaceae</taxon>
        <taxon>Nitrosomonas</taxon>
    </lineage>
</organism>
<dbReference type="Proteomes" id="UP000183454">
    <property type="component" value="Unassembled WGS sequence"/>
</dbReference>
<dbReference type="Gene3D" id="3.30.420.10">
    <property type="entry name" value="Ribonuclease H-like superfamily/Ribonuclease H"/>
    <property type="match status" value="1"/>
</dbReference>
<evidence type="ECO:0000313" key="2">
    <source>
        <dbReference type="Proteomes" id="UP000183454"/>
    </source>
</evidence>
<dbReference type="AlphaFoldDB" id="A0A1H2R014"/>
<dbReference type="InterPro" id="IPR036397">
    <property type="entry name" value="RNaseH_sf"/>
</dbReference>
<gene>
    <name evidence="1" type="ORF">SAMN05421882_100387</name>
</gene>
<reference evidence="1 2" key="1">
    <citation type="submission" date="2016-10" db="EMBL/GenBank/DDBJ databases">
        <authorList>
            <person name="de Groot N.N."/>
        </authorList>
    </citation>
    <scope>NUCLEOTIDE SEQUENCE [LARGE SCALE GENOMIC DNA]</scope>
    <source>
        <strain evidence="1 2">Nm110</strain>
    </source>
</reference>